<reference evidence="1 2" key="1">
    <citation type="submission" date="2016-11" db="EMBL/GenBank/DDBJ databases">
        <title>Paenibacillus species isolates.</title>
        <authorList>
            <person name="Beno S.M."/>
        </authorList>
    </citation>
    <scope>NUCLEOTIDE SEQUENCE [LARGE SCALE GENOMIC DNA]</scope>
    <source>
        <strain evidence="1 2">FSL H7-0433</strain>
    </source>
</reference>
<proteinExistence type="predicted"/>
<gene>
    <name evidence="1" type="ORF">BSO21_32115</name>
</gene>
<keyword evidence="2" id="KW-1185">Reference proteome</keyword>
<sequence length="160" mass="17296">MSNESTQRETDHSFGISPEEFVKSFNEKAQLIQTRLRINNLNTNEGPGKDSFQYQFTETLIISGRIDKNNGNLIDVSLIGGNDGTTETAEDILTAASLLISSTQINVSTGFGDDVIKKLGLFDKGEDLSKIDNSTVVNGIKYYVLALPSIGLSFGASVAK</sequence>
<comment type="caution">
    <text evidence="1">The sequence shown here is derived from an EMBL/GenBank/DDBJ whole genome shotgun (WGS) entry which is preliminary data.</text>
</comment>
<dbReference type="EMBL" id="MPVP01000505">
    <property type="protein sequence ID" value="OMD03103.1"/>
    <property type="molecule type" value="Genomic_DNA"/>
</dbReference>
<dbReference type="Proteomes" id="UP000187158">
    <property type="component" value="Unassembled WGS sequence"/>
</dbReference>
<protein>
    <submittedName>
        <fullName evidence="1">Uncharacterized protein</fullName>
    </submittedName>
</protein>
<evidence type="ECO:0000313" key="2">
    <source>
        <dbReference type="Proteomes" id="UP000187158"/>
    </source>
</evidence>
<organism evidence="1 2">
    <name type="scientific">Paenibacillus odorifer</name>
    <dbReference type="NCBI Taxonomy" id="189426"/>
    <lineage>
        <taxon>Bacteria</taxon>
        <taxon>Bacillati</taxon>
        <taxon>Bacillota</taxon>
        <taxon>Bacilli</taxon>
        <taxon>Bacillales</taxon>
        <taxon>Paenibacillaceae</taxon>
        <taxon>Paenibacillus</taxon>
    </lineage>
</organism>
<name>A0ABX3GDE1_9BACL</name>
<evidence type="ECO:0000313" key="1">
    <source>
        <dbReference type="EMBL" id="OMD03103.1"/>
    </source>
</evidence>
<accession>A0ABX3GDE1</accession>